<evidence type="ECO:0000313" key="2">
    <source>
        <dbReference type="EMBL" id="RNM16042.1"/>
    </source>
</evidence>
<dbReference type="GO" id="GO:0005615">
    <property type="term" value="C:extracellular space"/>
    <property type="evidence" value="ECO:0007669"/>
    <property type="project" value="InterPro"/>
</dbReference>
<dbReference type="InterPro" id="IPR027268">
    <property type="entry name" value="Peptidase_M4/M1_CTD_sf"/>
</dbReference>
<evidence type="ECO:0000256" key="1">
    <source>
        <dbReference type="SAM" id="SignalP"/>
    </source>
</evidence>
<dbReference type="InterPro" id="IPR001842">
    <property type="entry name" value="Peptidase_M36"/>
</dbReference>
<sequence length="358" mass="38362">MLGARPAVRTAVSLSLALASGGALVLASPAGATKGGSGSSTGTARIFMVNPVQSSGDQSLTDQNDSATAVPADDYAVAQLRNLDGSGYLRGAWVTVDSATGTPAYSTTNTFLYDRSQDQFEQVMAYFWVNQAQEYLQSLGFGTTLPGIVHQSFDVKIDQYGGDNSYQTDKPYRIRLGKGGVDDAEDAEVIVHEYGHAVHASQVPGFGQSEEAGSIGEAWGDYFAVTVGLAAARQYGWPVNADPSCPMDWDSTSYTDAPHCIRSFHTDMTVADKSGEVHHDGQIWSQALWEIRQGYVGLRLSTARWDTTLVDSQFDYAPDTSFSAAARATYLTALARDGQKAADLVRSRFAARGITFTV</sequence>
<proteinExistence type="predicted"/>
<comment type="caution">
    <text evidence="2">The sequence shown here is derived from an EMBL/GenBank/DDBJ whole genome shotgun (WGS) entry which is preliminary data.</text>
</comment>
<dbReference type="OrthoDB" id="5377264at2"/>
<name>A0A3N0GV85_9ACTN</name>
<dbReference type="Proteomes" id="UP000279994">
    <property type="component" value="Unassembled WGS sequence"/>
</dbReference>
<gene>
    <name evidence="2" type="ORF">EFL26_07770</name>
</gene>
<keyword evidence="3" id="KW-1185">Reference proteome</keyword>
<dbReference type="Pfam" id="PF02128">
    <property type="entry name" value="Peptidase_M36"/>
    <property type="match status" value="1"/>
</dbReference>
<feature type="signal peptide" evidence="1">
    <location>
        <begin position="1"/>
        <end position="32"/>
    </location>
</feature>
<accession>A0A3N0GV85</accession>
<dbReference type="SUPFAM" id="SSF55486">
    <property type="entry name" value="Metalloproteases ('zincins'), catalytic domain"/>
    <property type="match status" value="1"/>
</dbReference>
<dbReference type="EMBL" id="RJSF01000019">
    <property type="protein sequence ID" value="RNM16042.1"/>
    <property type="molecule type" value="Genomic_DNA"/>
</dbReference>
<evidence type="ECO:0000313" key="3">
    <source>
        <dbReference type="Proteomes" id="UP000279994"/>
    </source>
</evidence>
<keyword evidence="1" id="KW-0732">Signal</keyword>
<protein>
    <submittedName>
        <fullName evidence="2">Bacillolysin</fullName>
    </submittedName>
</protein>
<dbReference type="Gene3D" id="1.10.390.10">
    <property type="entry name" value="Neutral Protease Domain 2"/>
    <property type="match status" value="1"/>
</dbReference>
<organism evidence="2 3">
    <name type="scientific">Nocardioides pocheonensis</name>
    <dbReference type="NCBI Taxonomy" id="661485"/>
    <lineage>
        <taxon>Bacteria</taxon>
        <taxon>Bacillati</taxon>
        <taxon>Actinomycetota</taxon>
        <taxon>Actinomycetes</taxon>
        <taxon>Propionibacteriales</taxon>
        <taxon>Nocardioidaceae</taxon>
        <taxon>Nocardioides</taxon>
    </lineage>
</organism>
<feature type="chain" id="PRO_5018034707" evidence="1">
    <location>
        <begin position="33"/>
        <end position="358"/>
    </location>
</feature>
<dbReference type="GO" id="GO:0004222">
    <property type="term" value="F:metalloendopeptidase activity"/>
    <property type="evidence" value="ECO:0007669"/>
    <property type="project" value="InterPro"/>
</dbReference>
<reference evidence="2 3" key="1">
    <citation type="submission" date="2018-11" db="EMBL/GenBank/DDBJ databases">
        <authorList>
            <person name="Li F."/>
        </authorList>
    </citation>
    <scope>NUCLEOTIDE SEQUENCE [LARGE SCALE GENOMIC DNA]</scope>
    <source>
        <strain evidence="2 3">Gsoil 818</strain>
    </source>
</reference>
<dbReference type="AlphaFoldDB" id="A0A3N0GV85"/>
<dbReference type="GO" id="GO:0008270">
    <property type="term" value="F:zinc ion binding"/>
    <property type="evidence" value="ECO:0007669"/>
    <property type="project" value="InterPro"/>
</dbReference>
<dbReference type="RefSeq" id="WP_123222295.1">
    <property type="nucleotide sequence ID" value="NZ_RJSF01000019.1"/>
</dbReference>